<evidence type="ECO:0000256" key="4">
    <source>
        <dbReference type="ARBA" id="ARBA00022728"/>
    </source>
</evidence>
<keyword evidence="4 8" id="KW-0747">Spliceosome</keyword>
<dbReference type="Proteomes" id="UP000046392">
    <property type="component" value="Unplaced"/>
</dbReference>
<keyword evidence="3 8" id="KW-0479">Metal-binding</keyword>
<organism evidence="10 11">
    <name type="scientific">Strongyloides papillosus</name>
    <name type="common">Intestinal threadworm</name>
    <dbReference type="NCBI Taxonomy" id="174720"/>
    <lineage>
        <taxon>Eukaryota</taxon>
        <taxon>Metazoa</taxon>
        <taxon>Ecdysozoa</taxon>
        <taxon>Nematoda</taxon>
        <taxon>Chromadorea</taxon>
        <taxon>Rhabditida</taxon>
        <taxon>Tylenchina</taxon>
        <taxon>Panagrolaimomorpha</taxon>
        <taxon>Strongyloidoidea</taxon>
        <taxon>Strongyloididae</taxon>
        <taxon>Strongyloides</taxon>
    </lineage>
</organism>
<evidence type="ECO:0000256" key="7">
    <source>
        <dbReference type="ARBA" id="ARBA00023242"/>
    </source>
</evidence>
<evidence type="ECO:0000313" key="11">
    <source>
        <dbReference type="WBParaSite" id="SPAL_0001685900.2"/>
    </source>
</evidence>
<keyword evidence="6" id="KW-0508">mRNA splicing</keyword>
<evidence type="ECO:0000256" key="2">
    <source>
        <dbReference type="ARBA" id="ARBA00022664"/>
    </source>
</evidence>
<keyword evidence="2" id="KW-0507">mRNA processing</keyword>
<dbReference type="WBParaSite" id="SPAL_0001685900.2">
    <property type="protein sequence ID" value="SPAL_0001685900.2"/>
    <property type="gene ID" value="SPAL_0001685900"/>
</dbReference>
<protein>
    <recommendedName>
        <fullName evidence="8">Splicing factor YJU2</fullName>
    </recommendedName>
</protein>
<keyword evidence="7 8" id="KW-0539">Nucleus</keyword>
<name>A0A0N5CG80_STREA</name>
<feature type="binding site" evidence="8">
    <location>
        <position position="112"/>
    </location>
    <ligand>
        <name>Zn(2+)</name>
        <dbReference type="ChEBI" id="CHEBI:29105"/>
    </ligand>
</feature>
<dbReference type="PANTHER" id="PTHR12111">
    <property type="entry name" value="SPLICING FACTOR YJU2"/>
    <property type="match status" value="1"/>
</dbReference>
<comment type="similarity">
    <text evidence="8">Belongs to the CWC16 family. YJU2 subfamily.</text>
</comment>
<feature type="binding site" evidence="8">
    <location>
        <position position="78"/>
    </location>
    <ligand>
        <name>Zn(2+)</name>
        <dbReference type="ChEBI" id="CHEBI:29105"/>
    </ligand>
</feature>
<accession>A0A0N5CG80</accession>
<dbReference type="HAMAP" id="MF_03226">
    <property type="entry name" value="YJU2"/>
    <property type="match status" value="1"/>
</dbReference>
<dbReference type="GO" id="GO:0000349">
    <property type="term" value="P:generation of catalytic spliceosome for first transesterification step"/>
    <property type="evidence" value="ECO:0007669"/>
    <property type="project" value="UniProtKB-UniRule"/>
</dbReference>
<reference evidence="11" key="1">
    <citation type="submission" date="2017-02" db="UniProtKB">
        <authorList>
            <consortium name="WormBaseParasite"/>
        </authorList>
    </citation>
    <scope>IDENTIFICATION</scope>
</reference>
<dbReference type="InterPro" id="IPR043701">
    <property type="entry name" value="Yju2"/>
</dbReference>
<dbReference type="STRING" id="174720.A0A0N5CG80"/>
<comment type="function">
    <text evidence="8">Part of the spliceosome which catalyzes two sequential transesterification reactions, first the excision of the non-coding intron from pre-mRNA and then the ligation of the coding exons to form the mature mRNA. Plays a role in stabilizing the structure of the spliceosome catalytic core and docking of the branch helix into the active site, producing 5'-exon and lariat intron-3'-intermediates.</text>
</comment>
<evidence type="ECO:0000256" key="8">
    <source>
        <dbReference type="HAMAP-Rule" id="MF_03226"/>
    </source>
</evidence>
<evidence type="ECO:0000256" key="3">
    <source>
        <dbReference type="ARBA" id="ARBA00022723"/>
    </source>
</evidence>
<comment type="subunit">
    <text evidence="8">Component of the spliceosome. Present in the activated B complex, the catalytically activated B* complex which catalyzes the branching, the catalytic step 1 C complex catalyzing the exon ligation, and the postcatalytic P complex containing the ligated exons (mRNA) and the excised lariat intron.</text>
</comment>
<feature type="binding site" evidence="8">
    <location>
        <position position="75"/>
    </location>
    <ligand>
        <name>Zn(2+)</name>
        <dbReference type="ChEBI" id="CHEBI:29105"/>
    </ligand>
</feature>
<keyword evidence="9" id="KW-0175">Coiled coil</keyword>
<keyword evidence="10" id="KW-1185">Reference proteome</keyword>
<evidence type="ECO:0000256" key="9">
    <source>
        <dbReference type="SAM" id="Coils"/>
    </source>
</evidence>
<proteinExistence type="inferred from homology"/>
<evidence type="ECO:0000256" key="5">
    <source>
        <dbReference type="ARBA" id="ARBA00022833"/>
    </source>
</evidence>
<evidence type="ECO:0000256" key="1">
    <source>
        <dbReference type="ARBA" id="ARBA00004123"/>
    </source>
</evidence>
<feature type="coiled-coil region" evidence="9">
    <location>
        <begin position="142"/>
        <end position="185"/>
    </location>
</feature>
<dbReference type="GO" id="GO:0046872">
    <property type="term" value="F:metal ion binding"/>
    <property type="evidence" value="ECO:0007669"/>
    <property type="project" value="UniProtKB-KW"/>
</dbReference>
<dbReference type="InterPro" id="IPR007590">
    <property type="entry name" value="Saf4/Yju2"/>
</dbReference>
<comment type="subcellular location">
    <subcellularLocation>
        <location evidence="1 8">Nucleus</location>
    </subcellularLocation>
</comment>
<feature type="binding site" evidence="8">
    <location>
        <position position="115"/>
    </location>
    <ligand>
        <name>Zn(2+)</name>
        <dbReference type="ChEBI" id="CHEBI:29105"/>
    </ligand>
</feature>
<dbReference type="PANTHER" id="PTHR12111:SF1">
    <property type="entry name" value="SPLICING FACTOR YJU2"/>
    <property type="match status" value="1"/>
</dbReference>
<dbReference type="GO" id="GO:0071006">
    <property type="term" value="C:U2-type catalytic step 1 spliceosome"/>
    <property type="evidence" value="ECO:0007669"/>
    <property type="project" value="UniProtKB-UniRule"/>
</dbReference>
<sequence>MVLVCRSLICTWMSSINKKSHLIFSIPIKKWLEQKEKFFKNIIYLTSMDQKVSKIKTKKSSYFIQRVMTPFNMQCNTCNEYIYKGKKFNMKRETAHGEDYLGLKIFRFTFRCLNCLAEIKFKTDLENTDYTAESGATRLFEAYKLYQDQKKAEEEKEEAEKNDPMKMLEKRTQQSKAEMDALNELEELQETNRRNINLNLDDLIEQKASSIADDVKAQEKEDEELLDSLFGNKGESSSSTKIVEEVVGEITDSDESSDDEFKAPLPVVMGTNKPFLRLKKASSIADDVKAQEKGDEELLDCLFGNKGESSSSTKFVEEVVGEITDSDESSDDEFKAPLPVVMGTNKPFLIGQKRNAQEDKLSALKNFVKIKKK</sequence>
<dbReference type="AlphaFoldDB" id="A0A0N5CG80"/>
<dbReference type="Pfam" id="PF04502">
    <property type="entry name" value="Saf4_Yju2"/>
    <property type="match status" value="1"/>
</dbReference>
<evidence type="ECO:0000313" key="10">
    <source>
        <dbReference type="Proteomes" id="UP000046392"/>
    </source>
</evidence>
<keyword evidence="5 8" id="KW-0862">Zinc</keyword>
<evidence type="ECO:0000256" key="6">
    <source>
        <dbReference type="ARBA" id="ARBA00023187"/>
    </source>
</evidence>